<organism evidence="1 2">
    <name type="scientific">Photobacterium damselae</name>
    <dbReference type="NCBI Taxonomy" id="38293"/>
    <lineage>
        <taxon>Bacteria</taxon>
        <taxon>Pseudomonadati</taxon>
        <taxon>Pseudomonadota</taxon>
        <taxon>Gammaproteobacteria</taxon>
        <taxon>Vibrionales</taxon>
        <taxon>Vibrionaceae</taxon>
        <taxon>Photobacterium</taxon>
    </lineage>
</organism>
<keyword evidence="2" id="KW-1185">Reference proteome</keyword>
<sequence length="886" mass="95367">MKKCFSHSKCHLLIIATTISLLSGCGGNDDSDDKKVNPQIPSSQLVKSLIAIDGFSTVKPDTPTTIDMSPFMLGDSVKIASIDSIDPNSDCGSPSTNGTKVNVNIPNGSYCEYQYTAQKIDSPQAVARLNVLATNALTPMLPPISKALVLGSNPVSFDLSVLLGSDWKSTYSLNVDSVKVQGMEGNLGTQTSSGNIISFSLPELSGWNRIIYTISDSESAGSNMMGVIYVTISEEINQPPTIGLIKYDYNKYNPNISIVANTETPPKAATQINLETLPNLNIKEPDGQDWQLISVQSFTASVSPVDANSVTNKAFNFTTSVIGDHIVSYIIADHFGGFSHGLIKIHVAANEQTINWKDIISTGNTFIAPLLYSQALTKGLNVSPQWDDSVKNTLAGFQQNAAAILCSTVGALPTVSSISSLYQDSSVKSELTKWPKQKRYLAQNKGSIVGYDMSTGTEYPYDPSLPYYVTCIENRNFSLKMLTNTVVANNTRVPIIQVTIPSEGTKLALSKITGSLTDEQVDLLQDNINQATINITTQTTKAGTYRLNIANIDDPVSSLTSSIINYIGDKATGKFSLDTGLVITKNNALPDGVDYDSLTATLTDAYNNPVSGEKINIAIEEPVETNNDSAKFTTVPSNAITDSEGKVIINISNIEGEPIKVITTYTASITGESSVEKTVNFVLPADGYPCPDGGFECIPSASDETGRYTGYKLAPSPSQQAASKLGLVQGIDYHKDVKKGQFQVPGLNVIGFSESQAIRYCQKLNEIKLDGRTNWELPDDGDIYSYGFAADAVTDQELYMKKGWPWEYPSSLDFKSNKMSTSVPTPWAQSNNGAIRSWAFVISSRSVGAYLSMMSTRSDVAIGSGNRGAFTKEIVGASICTSKPTP</sequence>
<proteinExistence type="predicted"/>
<gene>
    <name evidence="1" type="ORF">DA092_11045</name>
</gene>
<name>A0ACD3T428_PHODM</name>
<accession>A0ACD3T428</accession>
<evidence type="ECO:0000313" key="2">
    <source>
        <dbReference type="Proteomes" id="UP000718715"/>
    </source>
</evidence>
<reference evidence="1" key="1">
    <citation type="submission" date="2018-03" db="EMBL/GenBank/DDBJ databases">
        <title>Genomic characterization of a polymicrobial infection associated with a disease outbreak in Pacific white shrimp (Litopenaeus vannamei).</title>
        <authorList>
            <person name="Turner J.W."/>
            <person name="Bachand P.T."/>
            <person name="Tallman J."/>
            <person name="Elledge N.C."/>
            <person name="Pinnell L.J."/>
            <person name="Laughlin R.C."/>
            <person name="Zimba P.V."/>
        </authorList>
    </citation>
    <scope>NUCLEOTIDE SEQUENCE</scope>
    <source>
        <strain evidence="1">Hep-2b-22</strain>
    </source>
</reference>
<dbReference type="EMBL" id="PZOJ01000090">
    <property type="protein sequence ID" value="TMX74961.1"/>
    <property type="molecule type" value="Genomic_DNA"/>
</dbReference>
<dbReference type="Proteomes" id="UP000718715">
    <property type="component" value="Unassembled WGS sequence"/>
</dbReference>
<comment type="caution">
    <text evidence="1">The sequence shown here is derived from an EMBL/GenBank/DDBJ whole genome shotgun (WGS) entry which is preliminary data.</text>
</comment>
<protein>
    <submittedName>
        <fullName evidence="1">Uncharacterized protein</fullName>
    </submittedName>
</protein>
<evidence type="ECO:0000313" key="1">
    <source>
        <dbReference type="EMBL" id="TMX74961.1"/>
    </source>
</evidence>